<gene>
    <name evidence="2" type="ORF">BDK51DRAFT_42389</name>
</gene>
<accession>A0A4P9WAC8</accession>
<protein>
    <submittedName>
        <fullName evidence="2">Uncharacterized protein</fullName>
    </submittedName>
</protein>
<organism evidence="2 3">
    <name type="scientific">Blyttiomyces helicus</name>
    <dbReference type="NCBI Taxonomy" id="388810"/>
    <lineage>
        <taxon>Eukaryota</taxon>
        <taxon>Fungi</taxon>
        <taxon>Fungi incertae sedis</taxon>
        <taxon>Chytridiomycota</taxon>
        <taxon>Chytridiomycota incertae sedis</taxon>
        <taxon>Chytridiomycetes</taxon>
        <taxon>Chytridiomycetes incertae sedis</taxon>
        <taxon>Blyttiomyces</taxon>
    </lineage>
</organism>
<feature type="compositionally biased region" description="Basic and acidic residues" evidence="1">
    <location>
        <begin position="102"/>
        <end position="115"/>
    </location>
</feature>
<evidence type="ECO:0000313" key="3">
    <source>
        <dbReference type="Proteomes" id="UP000269721"/>
    </source>
</evidence>
<dbReference type="Proteomes" id="UP000269721">
    <property type="component" value="Unassembled WGS sequence"/>
</dbReference>
<name>A0A4P9WAC8_9FUNG</name>
<keyword evidence="3" id="KW-1185">Reference proteome</keyword>
<feature type="region of interest" description="Disordered" evidence="1">
    <location>
        <begin position="46"/>
        <end position="115"/>
    </location>
</feature>
<evidence type="ECO:0000313" key="2">
    <source>
        <dbReference type="EMBL" id="RKO88505.1"/>
    </source>
</evidence>
<dbReference type="EMBL" id="KZ996668">
    <property type="protein sequence ID" value="RKO88505.1"/>
    <property type="molecule type" value="Genomic_DNA"/>
</dbReference>
<evidence type="ECO:0000256" key="1">
    <source>
        <dbReference type="SAM" id="MobiDB-lite"/>
    </source>
</evidence>
<sequence>MYPALSSLPVMSDVSRSKGDLAPLPVSLCLPANPFLPSPYTIPTSPSARILEAPSPRKGHPSQKKFNMRESVKSEGESPPLVLPECGKEPDLTFPSISRRLGHNEPSPEHDLRPELNDILVPPRRDLEHDELNCVRLPSNIIRKKHAQLGRFMEDIVRKNLDMLTGRLPLSSTSPPCNNPPRFRLTPDPSSIGPLFLLPDFSRKTNMIRDNLGKALTAYEKIADRLSIMSGKVERAAPFLDEVVSLRTRCAELEEQKAKEVQEEVVESD</sequence>
<dbReference type="AlphaFoldDB" id="A0A4P9WAC8"/>
<proteinExistence type="predicted"/>
<reference evidence="3" key="1">
    <citation type="journal article" date="2018" name="Nat. Microbiol.">
        <title>Leveraging single-cell genomics to expand the fungal tree of life.</title>
        <authorList>
            <person name="Ahrendt S.R."/>
            <person name="Quandt C.A."/>
            <person name="Ciobanu D."/>
            <person name="Clum A."/>
            <person name="Salamov A."/>
            <person name="Andreopoulos B."/>
            <person name="Cheng J.F."/>
            <person name="Woyke T."/>
            <person name="Pelin A."/>
            <person name="Henrissat B."/>
            <person name="Reynolds N.K."/>
            <person name="Benny G.L."/>
            <person name="Smith M.E."/>
            <person name="James T.Y."/>
            <person name="Grigoriev I.V."/>
        </authorList>
    </citation>
    <scope>NUCLEOTIDE SEQUENCE [LARGE SCALE GENOMIC DNA]</scope>
</reference>
<feature type="compositionally biased region" description="Basic and acidic residues" evidence="1">
    <location>
        <begin position="67"/>
        <end position="76"/>
    </location>
</feature>